<feature type="repeat" description="TPR" evidence="1">
    <location>
        <begin position="128"/>
        <end position="161"/>
    </location>
</feature>
<name>A0A2T0AXM1_9FIRM</name>
<accession>A0A2T0AXM1</accession>
<dbReference type="PROSITE" id="PS50005">
    <property type="entry name" value="TPR"/>
    <property type="match status" value="1"/>
</dbReference>
<keyword evidence="1" id="KW-0802">TPR repeat</keyword>
<dbReference type="EMBL" id="PVXM01000004">
    <property type="protein sequence ID" value="PRR75553.1"/>
    <property type="molecule type" value="Genomic_DNA"/>
</dbReference>
<dbReference type="SUPFAM" id="SSF48452">
    <property type="entry name" value="TPR-like"/>
    <property type="match status" value="1"/>
</dbReference>
<dbReference type="Proteomes" id="UP000238415">
    <property type="component" value="Unassembled WGS sequence"/>
</dbReference>
<dbReference type="InterPro" id="IPR019734">
    <property type="entry name" value="TPR_rpt"/>
</dbReference>
<organism evidence="2 3">
    <name type="scientific">Neomoorella humiferrea</name>
    <dbReference type="NCBI Taxonomy" id="676965"/>
    <lineage>
        <taxon>Bacteria</taxon>
        <taxon>Bacillati</taxon>
        <taxon>Bacillota</taxon>
        <taxon>Clostridia</taxon>
        <taxon>Neomoorellales</taxon>
        <taxon>Neomoorellaceae</taxon>
        <taxon>Neomoorella</taxon>
    </lineage>
</organism>
<reference evidence="2 3" key="1">
    <citation type="submission" date="2018-03" db="EMBL/GenBank/DDBJ databases">
        <title>Genome sequence of Moorella humiferrea DSM 23265.</title>
        <authorList>
            <person name="Poehlein A."/>
            <person name="Daniel R."/>
        </authorList>
    </citation>
    <scope>NUCLEOTIDE SEQUENCE [LARGE SCALE GENOMIC DNA]</scope>
    <source>
        <strain evidence="2 3">DSM 23265</strain>
    </source>
</reference>
<dbReference type="Gene3D" id="1.25.40.10">
    <property type="entry name" value="Tetratricopeptide repeat domain"/>
    <property type="match status" value="1"/>
</dbReference>
<gene>
    <name evidence="2" type="ORF">MOHU_03200</name>
</gene>
<sequence length="211" mass="24176">MVQNSDKLQSCQINFHLRHAGELKTITLQLEMLRGNIPTLATIKVEGHVMTILGRGYDGRCALCRSLRRKLKVEDIHFTCCCPLEIEDNNSKRRAIIIGSVLFHQDYLEDNKNYFLYHCRARNNPRDLEAHLALGVINEYHGRFSMAVANYWSAYELAPEDNFIVERLGEILGFLQQLLSTPKTLTKENNEPHPEFHQQACASTAPMAIYS</sequence>
<comment type="caution">
    <text evidence="2">The sequence shown here is derived from an EMBL/GenBank/DDBJ whole genome shotgun (WGS) entry which is preliminary data.</text>
</comment>
<dbReference type="InterPro" id="IPR011990">
    <property type="entry name" value="TPR-like_helical_dom_sf"/>
</dbReference>
<protein>
    <submittedName>
        <fullName evidence="2">Uncharacterized protein</fullName>
    </submittedName>
</protein>
<evidence type="ECO:0000313" key="3">
    <source>
        <dbReference type="Proteomes" id="UP000238415"/>
    </source>
</evidence>
<proteinExistence type="predicted"/>
<evidence type="ECO:0000256" key="1">
    <source>
        <dbReference type="PROSITE-ProRule" id="PRU00339"/>
    </source>
</evidence>
<keyword evidence="3" id="KW-1185">Reference proteome</keyword>
<evidence type="ECO:0000313" key="2">
    <source>
        <dbReference type="EMBL" id="PRR75553.1"/>
    </source>
</evidence>
<dbReference type="AlphaFoldDB" id="A0A2T0AXM1"/>